<feature type="compositionally biased region" description="Basic and acidic residues" evidence="1">
    <location>
        <begin position="71"/>
        <end position="82"/>
    </location>
</feature>
<evidence type="ECO:0000313" key="2">
    <source>
        <dbReference type="EMBL" id="KAH3847482.1"/>
    </source>
</evidence>
<keyword evidence="3" id="KW-1185">Reference proteome</keyword>
<evidence type="ECO:0000313" key="3">
    <source>
        <dbReference type="Proteomes" id="UP000828390"/>
    </source>
</evidence>
<gene>
    <name evidence="2" type="ORF">DPMN_089803</name>
</gene>
<comment type="caution">
    <text evidence="2">The sequence shown here is derived from an EMBL/GenBank/DDBJ whole genome shotgun (WGS) entry which is preliminary data.</text>
</comment>
<dbReference type="Proteomes" id="UP000828390">
    <property type="component" value="Unassembled WGS sequence"/>
</dbReference>
<reference evidence="2" key="2">
    <citation type="submission" date="2020-11" db="EMBL/GenBank/DDBJ databases">
        <authorList>
            <person name="McCartney M.A."/>
            <person name="Auch B."/>
            <person name="Kono T."/>
            <person name="Mallez S."/>
            <person name="Becker A."/>
            <person name="Gohl D.M."/>
            <person name="Silverstein K.A.T."/>
            <person name="Koren S."/>
            <person name="Bechman K.B."/>
            <person name="Herman A."/>
            <person name="Abrahante J.E."/>
            <person name="Garbe J."/>
        </authorList>
    </citation>
    <scope>NUCLEOTIDE SEQUENCE</scope>
    <source>
        <strain evidence="2">Duluth1</strain>
        <tissue evidence="2">Whole animal</tissue>
    </source>
</reference>
<proteinExistence type="predicted"/>
<feature type="compositionally biased region" description="Basic and acidic residues" evidence="1">
    <location>
        <begin position="47"/>
        <end position="56"/>
    </location>
</feature>
<dbReference type="AlphaFoldDB" id="A0A9D4KYJ2"/>
<organism evidence="2 3">
    <name type="scientific">Dreissena polymorpha</name>
    <name type="common">Zebra mussel</name>
    <name type="synonym">Mytilus polymorpha</name>
    <dbReference type="NCBI Taxonomy" id="45954"/>
    <lineage>
        <taxon>Eukaryota</taxon>
        <taxon>Metazoa</taxon>
        <taxon>Spiralia</taxon>
        <taxon>Lophotrochozoa</taxon>
        <taxon>Mollusca</taxon>
        <taxon>Bivalvia</taxon>
        <taxon>Autobranchia</taxon>
        <taxon>Heteroconchia</taxon>
        <taxon>Euheterodonta</taxon>
        <taxon>Imparidentia</taxon>
        <taxon>Neoheterodontei</taxon>
        <taxon>Myida</taxon>
        <taxon>Dreissenoidea</taxon>
        <taxon>Dreissenidae</taxon>
        <taxon>Dreissena</taxon>
    </lineage>
</organism>
<name>A0A9D4KYJ2_DREPO</name>
<sequence length="82" mass="9064">MKVISPWNIVSAGVYPLNKNVVPSEKPMPCESFRESTHLQKMQAVRAGEKAVESSPDKYGGANPYHGVQTPKEDVSKYETIT</sequence>
<dbReference type="EMBL" id="JAIWYP010000003">
    <property type="protein sequence ID" value="KAH3847482.1"/>
    <property type="molecule type" value="Genomic_DNA"/>
</dbReference>
<accession>A0A9D4KYJ2</accession>
<evidence type="ECO:0000256" key="1">
    <source>
        <dbReference type="SAM" id="MobiDB-lite"/>
    </source>
</evidence>
<protein>
    <submittedName>
        <fullName evidence="2">Uncharacterized protein</fullName>
    </submittedName>
</protein>
<feature type="region of interest" description="Disordered" evidence="1">
    <location>
        <begin position="47"/>
        <end position="82"/>
    </location>
</feature>
<reference evidence="2" key="1">
    <citation type="journal article" date="2019" name="bioRxiv">
        <title>The Genome of the Zebra Mussel, Dreissena polymorpha: A Resource for Invasive Species Research.</title>
        <authorList>
            <person name="McCartney M.A."/>
            <person name="Auch B."/>
            <person name="Kono T."/>
            <person name="Mallez S."/>
            <person name="Zhang Y."/>
            <person name="Obille A."/>
            <person name="Becker A."/>
            <person name="Abrahante J.E."/>
            <person name="Garbe J."/>
            <person name="Badalamenti J.P."/>
            <person name="Herman A."/>
            <person name="Mangelson H."/>
            <person name="Liachko I."/>
            <person name="Sullivan S."/>
            <person name="Sone E.D."/>
            <person name="Koren S."/>
            <person name="Silverstein K.A.T."/>
            <person name="Beckman K.B."/>
            <person name="Gohl D.M."/>
        </authorList>
    </citation>
    <scope>NUCLEOTIDE SEQUENCE</scope>
    <source>
        <strain evidence="2">Duluth1</strain>
        <tissue evidence="2">Whole animal</tissue>
    </source>
</reference>